<organism evidence="5 6">
    <name type="scientific">Inhella proteolytica</name>
    <dbReference type="NCBI Taxonomy" id="2795029"/>
    <lineage>
        <taxon>Bacteria</taxon>
        <taxon>Pseudomonadati</taxon>
        <taxon>Pseudomonadota</taxon>
        <taxon>Betaproteobacteria</taxon>
        <taxon>Burkholderiales</taxon>
        <taxon>Sphaerotilaceae</taxon>
        <taxon>Inhella</taxon>
    </lineage>
</organism>
<dbReference type="InterPro" id="IPR032783">
    <property type="entry name" value="AraC_lig"/>
</dbReference>
<dbReference type="InterPro" id="IPR050204">
    <property type="entry name" value="AraC_XylS_family_regulators"/>
</dbReference>
<evidence type="ECO:0000256" key="2">
    <source>
        <dbReference type="ARBA" id="ARBA00023125"/>
    </source>
</evidence>
<dbReference type="InterPro" id="IPR009057">
    <property type="entry name" value="Homeodomain-like_sf"/>
</dbReference>
<dbReference type="EMBL" id="JAEDAK010000022">
    <property type="protein sequence ID" value="MBH9579431.1"/>
    <property type="molecule type" value="Genomic_DNA"/>
</dbReference>
<keyword evidence="2" id="KW-0238">DNA-binding</keyword>
<feature type="domain" description="HTH araC/xylS-type" evidence="4">
    <location>
        <begin position="203"/>
        <end position="301"/>
    </location>
</feature>
<dbReference type="GO" id="GO:0043565">
    <property type="term" value="F:sequence-specific DNA binding"/>
    <property type="evidence" value="ECO:0007669"/>
    <property type="project" value="InterPro"/>
</dbReference>
<evidence type="ECO:0000256" key="3">
    <source>
        <dbReference type="ARBA" id="ARBA00023163"/>
    </source>
</evidence>
<dbReference type="PANTHER" id="PTHR46796:SF7">
    <property type="entry name" value="ARAC FAMILY TRANSCRIPTIONAL REGULATOR"/>
    <property type="match status" value="1"/>
</dbReference>
<dbReference type="SUPFAM" id="SSF46689">
    <property type="entry name" value="Homeodomain-like"/>
    <property type="match status" value="2"/>
</dbReference>
<evidence type="ECO:0000256" key="1">
    <source>
        <dbReference type="ARBA" id="ARBA00023015"/>
    </source>
</evidence>
<accession>A0A931J720</accession>
<dbReference type="InterPro" id="IPR018060">
    <property type="entry name" value="HTH_AraC"/>
</dbReference>
<sequence length="312" mass="34315">MNSVDLLTDLLHQAGMRRRLLGQRTVRPGVALRFPCEKSIGLHVVTQGEVHVHAPGLEAPLTLRAGDLALMARGCEHRLSLGPSVEGLTVETIGTDDAATPPEPGAATVVGGAYQLWNDPLHPFFREMPAWFVLRADELPKLGPLALTVGLLIDELRQRQLGAETALNGLMDVVFTYLLREMLARHAPAAHGWALAVRDPQVRRALALMQGEPARAWTLESLALEAGLSRTALAERFRAAMGDTPLSHLRTLRLQAAMRLLGNTDQTLEQVARAVGYQDAFSFSKAFKREVGLSPREFRRQDADERALAYRF</sequence>
<dbReference type="InterPro" id="IPR018062">
    <property type="entry name" value="HTH_AraC-typ_CS"/>
</dbReference>
<dbReference type="PRINTS" id="PR00032">
    <property type="entry name" value="HTHARAC"/>
</dbReference>
<dbReference type="RefSeq" id="WP_198113331.1">
    <property type="nucleotide sequence ID" value="NZ_JAEDAK010000022.1"/>
</dbReference>
<dbReference type="PROSITE" id="PS01124">
    <property type="entry name" value="HTH_ARAC_FAMILY_2"/>
    <property type="match status" value="1"/>
</dbReference>
<keyword evidence="3" id="KW-0804">Transcription</keyword>
<dbReference type="PANTHER" id="PTHR46796">
    <property type="entry name" value="HTH-TYPE TRANSCRIPTIONAL ACTIVATOR RHAS-RELATED"/>
    <property type="match status" value="1"/>
</dbReference>
<evidence type="ECO:0000313" key="6">
    <source>
        <dbReference type="Proteomes" id="UP000613266"/>
    </source>
</evidence>
<dbReference type="Gene3D" id="1.10.10.60">
    <property type="entry name" value="Homeodomain-like"/>
    <property type="match status" value="1"/>
</dbReference>
<dbReference type="Proteomes" id="UP000613266">
    <property type="component" value="Unassembled WGS sequence"/>
</dbReference>
<dbReference type="Pfam" id="PF12833">
    <property type="entry name" value="HTH_18"/>
    <property type="match status" value="1"/>
</dbReference>
<dbReference type="SMART" id="SM00342">
    <property type="entry name" value="HTH_ARAC"/>
    <property type="match status" value="1"/>
</dbReference>
<name>A0A931J720_9BURK</name>
<keyword evidence="1" id="KW-0805">Transcription regulation</keyword>
<dbReference type="Pfam" id="PF12852">
    <property type="entry name" value="Cupin_6"/>
    <property type="match status" value="1"/>
</dbReference>
<proteinExistence type="predicted"/>
<keyword evidence="6" id="KW-1185">Reference proteome</keyword>
<comment type="caution">
    <text evidence="5">The sequence shown here is derived from an EMBL/GenBank/DDBJ whole genome shotgun (WGS) entry which is preliminary data.</text>
</comment>
<evidence type="ECO:0000259" key="4">
    <source>
        <dbReference type="PROSITE" id="PS01124"/>
    </source>
</evidence>
<dbReference type="GO" id="GO:0003700">
    <property type="term" value="F:DNA-binding transcription factor activity"/>
    <property type="evidence" value="ECO:0007669"/>
    <property type="project" value="InterPro"/>
</dbReference>
<gene>
    <name evidence="5" type="ORF">I7X39_21240</name>
</gene>
<evidence type="ECO:0000313" key="5">
    <source>
        <dbReference type="EMBL" id="MBH9579431.1"/>
    </source>
</evidence>
<dbReference type="PROSITE" id="PS00041">
    <property type="entry name" value="HTH_ARAC_FAMILY_1"/>
    <property type="match status" value="1"/>
</dbReference>
<reference evidence="5" key="1">
    <citation type="submission" date="2020-12" db="EMBL/GenBank/DDBJ databases">
        <title>The genome sequence of Inhella sp. 1Y17.</title>
        <authorList>
            <person name="Liu Y."/>
        </authorList>
    </citation>
    <scope>NUCLEOTIDE SEQUENCE</scope>
    <source>
        <strain evidence="5">1Y17</strain>
    </source>
</reference>
<dbReference type="InterPro" id="IPR020449">
    <property type="entry name" value="Tscrpt_reg_AraC-type_HTH"/>
</dbReference>
<protein>
    <submittedName>
        <fullName evidence="5">AraC family transcriptional regulator</fullName>
    </submittedName>
</protein>
<dbReference type="AlphaFoldDB" id="A0A931J720"/>